<gene>
    <name evidence="2" type="ORF">D9611_010739</name>
</gene>
<comment type="caution">
    <text evidence="2">The sequence shown here is derived from an EMBL/GenBank/DDBJ whole genome shotgun (WGS) entry which is preliminary data.</text>
</comment>
<dbReference type="Proteomes" id="UP000541558">
    <property type="component" value="Unassembled WGS sequence"/>
</dbReference>
<keyword evidence="3" id="KW-1185">Reference proteome</keyword>
<evidence type="ECO:0000313" key="2">
    <source>
        <dbReference type="EMBL" id="KAF5320435.1"/>
    </source>
</evidence>
<accession>A0A8H5BBQ9</accession>
<sequence>MSESTNTTQSTSKAGSSMTKPKPKQKQPEAKSKRPSSKYLWYSGWELSPDSFERFMRTLPRAKQSGASLDDYIMAYDSWRSRAIRGRSAFTPPVLRTRNVIIDDEDSDITAVFFPIRGIEYRSDAQIVDGHPNAARIKTVTEQDIAKLEAFRAYVKECEGEFDASAAYFSFKKCLHPNFDNGWMV</sequence>
<protein>
    <submittedName>
        <fullName evidence="2">Uncharacterized protein</fullName>
    </submittedName>
</protein>
<feature type="compositionally biased region" description="Polar residues" evidence="1">
    <location>
        <begin position="1"/>
        <end position="19"/>
    </location>
</feature>
<proteinExistence type="predicted"/>
<reference evidence="2 3" key="1">
    <citation type="journal article" date="2020" name="ISME J.">
        <title>Uncovering the hidden diversity of litter-decomposition mechanisms in mushroom-forming fungi.</title>
        <authorList>
            <person name="Floudas D."/>
            <person name="Bentzer J."/>
            <person name="Ahren D."/>
            <person name="Johansson T."/>
            <person name="Persson P."/>
            <person name="Tunlid A."/>
        </authorList>
    </citation>
    <scope>NUCLEOTIDE SEQUENCE [LARGE SCALE GENOMIC DNA]</scope>
    <source>
        <strain evidence="2 3">CBS 175.51</strain>
    </source>
</reference>
<evidence type="ECO:0000313" key="3">
    <source>
        <dbReference type="Proteomes" id="UP000541558"/>
    </source>
</evidence>
<dbReference type="OrthoDB" id="2844378at2759"/>
<dbReference type="AlphaFoldDB" id="A0A8H5BBQ9"/>
<feature type="region of interest" description="Disordered" evidence="1">
    <location>
        <begin position="1"/>
        <end position="37"/>
    </location>
</feature>
<dbReference type="EMBL" id="JAACJK010000169">
    <property type="protein sequence ID" value="KAF5320435.1"/>
    <property type="molecule type" value="Genomic_DNA"/>
</dbReference>
<organism evidence="2 3">
    <name type="scientific">Ephemerocybe angulata</name>
    <dbReference type="NCBI Taxonomy" id="980116"/>
    <lineage>
        <taxon>Eukaryota</taxon>
        <taxon>Fungi</taxon>
        <taxon>Dikarya</taxon>
        <taxon>Basidiomycota</taxon>
        <taxon>Agaricomycotina</taxon>
        <taxon>Agaricomycetes</taxon>
        <taxon>Agaricomycetidae</taxon>
        <taxon>Agaricales</taxon>
        <taxon>Agaricineae</taxon>
        <taxon>Psathyrellaceae</taxon>
        <taxon>Ephemerocybe</taxon>
    </lineage>
</organism>
<name>A0A8H5BBQ9_9AGAR</name>
<evidence type="ECO:0000256" key="1">
    <source>
        <dbReference type="SAM" id="MobiDB-lite"/>
    </source>
</evidence>